<evidence type="ECO:0000313" key="1">
    <source>
        <dbReference type="EMBL" id="SIS33235.1"/>
    </source>
</evidence>
<evidence type="ECO:0000313" key="2">
    <source>
        <dbReference type="Proteomes" id="UP000186106"/>
    </source>
</evidence>
<proteinExistence type="predicted"/>
<name>A0A1N7I831_9FLAO</name>
<sequence length="58" mass="6887">MGFSWGAKVLQKSRRFNNRTEEITGQTEDFKIKNKQKPLIQINIIVHIEDYSFSLFLK</sequence>
<accession>A0A1N7I831</accession>
<dbReference type="Proteomes" id="UP000186106">
    <property type="component" value="Unassembled WGS sequence"/>
</dbReference>
<protein>
    <submittedName>
        <fullName evidence="1">Uncharacterized protein</fullName>
    </submittedName>
</protein>
<dbReference type="AlphaFoldDB" id="A0A1N7I831"/>
<organism evidence="1 2">
    <name type="scientific">Chryseobacterium joostei</name>
    <dbReference type="NCBI Taxonomy" id="112234"/>
    <lineage>
        <taxon>Bacteria</taxon>
        <taxon>Pseudomonadati</taxon>
        <taxon>Bacteroidota</taxon>
        <taxon>Flavobacteriia</taxon>
        <taxon>Flavobacteriales</taxon>
        <taxon>Weeksellaceae</taxon>
        <taxon>Chryseobacterium group</taxon>
        <taxon>Chryseobacterium</taxon>
    </lineage>
</organism>
<reference evidence="1 2" key="1">
    <citation type="submission" date="2017-01" db="EMBL/GenBank/DDBJ databases">
        <authorList>
            <person name="Mah S.A."/>
            <person name="Swanson W.J."/>
            <person name="Moy G.W."/>
            <person name="Vacquier V.D."/>
        </authorList>
    </citation>
    <scope>NUCLEOTIDE SEQUENCE [LARGE SCALE GENOMIC DNA]</scope>
    <source>
        <strain evidence="1 2">DSM 16927</strain>
    </source>
</reference>
<dbReference type="EMBL" id="FTNZ01000003">
    <property type="protein sequence ID" value="SIS33235.1"/>
    <property type="molecule type" value="Genomic_DNA"/>
</dbReference>
<gene>
    <name evidence="1" type="ORF">SAMN05421768_103213</name>
</gene>